<dbReference type="Pfam" id="PF10545">
    <property type="entry name" value="MADF_DNA_bdg"/>
    <property type="match status" value="1"/>
</dbReference>
<comment type="caution">
    <text evidence="4">The sequence shown here is derived from an EMBL/GenBank/DDBJ whole genome shotgun (WGS) entry which is preliminary data.</text>
</comment>
<evidence type="ECO:0000313" key="5">
    <source>
        <dbReference type="Proteomes" id="UP000299102"/>
    </source>
</evidence>
<dbReference type="PROSITE" id="PS51031">
    <property type="entry name" value="BESS"/>
    <property type="match status" value="1"/>
</dbReference>
<dbReference type="GO" id="GO:0005634">
    <property type="term" value="C:nucleus"/>
    <property type="evidence" value="ECO:0007669"/>
    <property type="project" value="UniProtKB-SubCell"/>
</dbReference>
<name>A0A4C1T561_EUMVA</name>
<dbReference type="AlphaFoldDB" id="A0A4C1T561"/>
<feature type="compositionally biased region" description="Low complexity" evidence="2">
    <location>
        <begin position="213"/>
        <end position="224"/>
    </location>
</feature>
<dbReference type="InterPro" id="IPR004210">
    <property type="entry name" value="BESS_motif"/>
</dbReference>
<feature type="region of interest" description="Disordered" evidence="2">
    <location>
        <begin position="13"/>
        <end position="33"/>
    </location>
</feature>
<sequence>MVTLIFFETLRRTAHPRPRREAGDGNGEASPATAVRHVRTGRCQTLRENTEGVDLGSPRHPPLSGLRHRGARRQGNILRYKLVADDMKLQQTTCRSDTTGEECKKKWRSLRDNYQRFKEKSKLGTGSAALIKSKQNRHLQLSFLDNVPHHRAGEADTKNMVRRMNDDIDLFCRHIGEVLRNLSLYEKEKAKKRLREVLSDYEIMAASHLSGRNTFSSPSNSTSNDRASTSSELYTPSPRHNQHCIRSYSPFGTTTVSPELAEQGNARGDFHLDAYSPISTATASPGPSGITNGLG</sequence>
<dbReference type="OrthoDB" id="7463323at2759"/>
<keyword evidence="5" id="KW-1185">Reference proteome</keyword>
<reference evidence="4 5" key="1">
    <citation type="journal article" date="2019" name="Commun. Biol.">
        <title>The bagworm genome reveals a unique fibroin gene that provides high tensile strength.</title>
        <authorList>
            <person name="Kono N."/>
            <person name="Nakamura H."/>
            <person name="Ohtoshi R."/>
            <person name="Tomita M."/>
            <person name="Numata K."/>
            <person name="Arakawa K."/>
        </authorList>
    </citation>
    <scope>NUCLEOTIDE SEQUENCE [LARGE SCALE GENOMIC DNA]</scope>
</reference>
<dbReference type="GO" id="GO:0003677">
    <property type="term" value="F:DNA binding"/>
    <property type="evidence" value="ECO:0007669"/>
    <property type="project" value="InterPro"/>
</dbReference>
<evidence type="ECO:0000256" key="1">
    <source>
        <dbReference type="PROSITE-ProRule" id="PRU00371"/>
    </source>
</evidence>
<evidence type="ECO:0000313" key="4">
    <source>
        <dbReference type="EMBL" id="GBP09532.1"/>
    </source>
</evidence>
<protein>
    <recommendedName>
        <fullName evidence="3">BESS domain-containing protein</fullName>
    </recommendedName>
</protein>
<feature type="compositionally biased region" description="Polar residues" evidence="2">
    <location>
        <begin position="225"/>
        <end position="234"/>
    </location>
</feature>
<feature type="domain" description="BESS" evidence="3">
    <location>
        <begin position="165"/>
        <end position="204"/>
    </location>
</feature>
<proteinExistence type="predicted"/>
<evidence type="ECO:0000259" key="3">
    <source>
        <dbReference type="PROSITE" id="PS51031"/>
    </source>
</evidence>
<dbReference type="Proteomes" id="UP000299102">
    <property type="component" value="Unassembled WGS sequence"/>
</dbReference>
<feature type="region of interest" description="Disordered" evidence="2">
    <location>
        <begin position="211"/>
        <end position="249"/>
    </location>
</feature>
<accession>A0A4C1T561</accession>
<organism evidence="4 5">
    <name type="scientific">Eumeta variegata</name>
    <name type="common">Bagworm moth</name>
    <name type="synonym">Eumeta japonica</name>
    <dbReference type="NCBI Taxonomy" id="151549"/>
    <lineage>
        <taxon>Eukaryota</taxon>
        <taxon>Metazoa</taxon>
        <taxon>Ecdysozoa</taxon>
        <taxon>Arthropoda</taxon>
        <taxon>Hexapoda</taxon>
        <taxon>Insecta</taxon>
        <taxon>Pterygota</taxon>
        <taxon>Neoptera</taxon>
        <taxon>Endopterygota</taxon>
        <taxon>Lepidoptera</taxon>
        <taxon>Glossata</taxon>
        <taxon>Ditrysia</taxon>
        <taxon>Tineoidea</taxon>
        <taxon>Psychidae</taxon>
        <taxon>Oiketicinae</taxon>
        <taxon>Eumeta</taxon>
    </lineage>
</organism>
<dbReference type="EMBL" id="BGZK01000036">
    <property type="protein sequence ID" value="GBP09532.1"/>
    <property type="molecule type" value="Genomic_DNA"/>
</dbReference>
<comment type="subcellular location">
    <subcellularLocation>
        <location evidence="1">Nucleus</location>
    </subcellularLocation>
</comment>
<dbReference type="InterPro" id="IPR006578">
    <property type="entry name" value="MADF-dom"/>
</dbReference>
<gene>
    <name evidence="4" type="ORF">EVAR_76546_1</name>
</gene>
<keyword evidence="1" id="KW-0539">Nucleus</keyword>
<evidence type="ECO:0000256" key="2">
    <source>
        <dbReference type="SAM" id="MobiDB-lite"/>
    </source>
</evidence>